<proteinExistence type="predicted"/>
<reference evidence="1" key="1">
    <citation type="submission" date="2020-11" db="EMBL/GenBank/DDBJ databases">
        <authorList>
            <person name="Tran Van P."/>
        </authorList>
    </citation>
    <scope>NUCLEOTIDE SEQUENCE</scope>
</reference>
<gene>
    <name evidence="1" type="ORF">NMOB1V02_LOCUS12474</name>
</gene>
<organism evidence="1">
    <name type="scientific">Notodromas monacha</name>
    <dbReference type="NCBI Taxonomy" id="399045"/>
    <lineage>
        <taxon>Eukaryota</taxon>
        <taxon>Metazoa</taxon>
        <taxon>Ecdysozoa</taxon>
        <taxon>Arthropoda</taxon>
        <taxon>Crustacea</taxon>
        <taxon>Oligostraca</taxon>
        <taxon>Ostracoda</taxon>
        <taxon>Podocopa</taxon>
        <taxon>Podocopida</taxon>
        <taxon>Cypridocopina</taxon>
        <taxon>Cypridoidea</taxon>
        <taxon>Cyprididae</taxon>
        <taxon>Notodromas</taxon>
    </lineage>
</organism>
<accession>A0A7R9C246</accession>
<dbReference type="EMBL" id="OA892262">
    <property type="protein sequence ID" value="CAD7284870.1"/>
    <property type="molecule type" value="Genomic_DNA"/>
</dbReference>
<evidence type="ECO:0000313" key="2">
    <source>
        <dbReference type="Proteomes" id="UP000678499"/>
    </source>
</evidence>
<protein>
    <submittedName>
        <fullName evidence="1">Uncharacterized protein</fullName>
    </submittedName>
</protein>
<keyword evidence="2" id="KW-1185">Reference proteome</keyword>
<evidence type="ECO:0000313" key="1">
    <source>
        <dbReference type="EMBL" id="CAD7284870.1"/>
    </source>
</evidence>
<dbReference type="EMBL" id="CAJPEX010010225">
    <property type="protein sequence ID" value="CAG0925022.1"/>
    <property type="molecule type" value="Genomic_DNA"/>
</dbReference>
<dbReference type="Proteomes" id="UP000678499">
    <property type="component" value="Unassembled WGS sequence"/>
</dbReference>
<sequence length="12" mass="1325">MPAFISSSREIS</sequence>
<name>A0A7R9C246_9CRUS</name>